<dbReference type="Gene3D" id="1.20.80.10">
    <property type="match status" value="1"/>
</dbReference>
<dbReference type="EMBL" id="CAMAPF010000935">
    <property type="protein sequence ID" value="CAH9124726.1"/>
    <property type="molecule type" value="Genomic_DNA"/>
</dbReference>
<keyword evidence="3" id="KW-0812">Transmembrane</keyword>
<gene>
    <name evidence="5" type="ORF">CEPIT_LOCUS26201</name>
</gene>
<feature type="domain" description="ACB" evidence="4">
    <location>
        <begin position="241"/>
        <end position="328"/>
    </location>
</feature>
<keyword evidence="2" id="KW-0446">Lipid-binding</keyword>
<proteinExistence type="inferred from homology"/>
<dbReference type="InterPro" id="IPR000582">
    <property type="entry name" value="Acyl-CoA-binding_protein"/>
</dbReference>
<organism evidence="5 6">
    <name type="scientific">Cuscuta epithymum</name>
    <dbReference type="NCBI Taxonomy" id="186058"/>
    <lineage>
        <taxon>Eukaryota</taxon>
        <taxon>Viridiplantae</taxon>
        <taxon>Streptophyta</taxon>
        <taxon>Embryophyta</taxon>
        <taxon>Tracheophyta</taxon>
        <taxon>Spermatophyta</taxon>
        <taxon>Magnoliopsida</taxon>
        <taxon>eudicotyledons</taxon>
        <taxon>Gunneridae</taxon>
        <taxon>Pentapetalae</taxon>
        <taxon>asterids</taxon>
        <taxon>lamiids</taxon>
        <taxon>Solanales</taxon>
        <taxon>Convolvulaceae</taxon>
        <taxon>Cuscuteae</taxon>
        <taxon>Cuscuta</taxon>
        <taxon>Cuscuta subgen. Cuscuta</taxon>
    </lineage>
</organism>
<evidence type="ECO:0000256" key="2">
    <source>
        <dbReference type="ARBA" id="ARBA00023121"/>
    </source>
</evidence>
<reference evidence="5" key="1">
    <citation type="submission" date="2022-07" db="EMBL/GenBank/DDBJ databases">
        <authorList>
            <person name="Macas J."/>
            <person name="Novak P."/>
            <person name="Neumann P."/>
        </authorList>
    </citation>
    <scope>NUCLEOTIDE SEQUENCE</scope>
</reference>
<dbReference type="SUPFAM" id="SSF47027">
    <property type="entry name" value="Acyl-CoA binding protein"/>
    <property type="match status" value="1"/>
</dbReference>
<protein>
    <recommendedName>
        <fullName evidence="4">ACB domain-containing protein</fullName>
    </recommendedName>
</protein>
<evidence type="ECO:0000259" key="4">
    <source>
        <dbReference type="PROSITE" id="PS51228"/>
    </source>
</evidence>
<comment type="similarity">
    <text evidence="1">Belongs to the ACBP family.</text>
</comment>
<dbReference type="GO" id="GO:0006631">
    <property type="term" value="P:fatty acid metabolic process"/>
    <property type="evidence" value="ECO:0007669"/>
    <property type="project" value="TreeGrafter"/>
</dbReference>
<dbReference type="PANTHER" id="PTHR23310">
    <property type="entry name" value="ACYL-COA-BINDING PROTEIN, ACBP"/>
    <property type="match status" value="1"/>
</dbReference>
<accession>A0AAV0EMQ5</accession>
<evidence type="ECO:0000313" key="5">
    <source>
        <dbReference type="EMBL" id="CAH9124726.1"/>
    </source>
</evidence>
<dbReference type="PRINTS" id="PR00689">
    <property type="entry name" value="ACOABINDINGP"/>
</dbReference>
<keyword evidence="3" id="KW-1133">Transmembrane helix</keyword>
<dbReference type="GO" id="GO:0000062">
    <property type="term" value="F:fatty-acyl-CoA binding"/>
    <property type="evidence" value="ECO:0007669"/>
    <property type="project" value="InterPro"/>
</dbReference>
<name>A0AAV0EMQ5_9ASTE</name>
<dbReference type="InterPro" id="IPR014352">
    <property type="entry name" value="FERM/acyl-CoA-bd_prot_sf"/>
</dbReference>
<dbReference type="PROSITE" id="PS51228">
    <property type="entry name" value="ACB_2"/>
    <property type="match status" value="1"/>
</dbReference>
<sequence length="330" mass="37089">MVSETYGPFQTTSILFVSVGSLPPQYTLLCSPIFFPFIFLRLYSINNSSLLLTLLITASDMMFDIMIFQELAFTVALSVVIYFIFCKFNSWVSQERGKIQSFCCVDASEKAVLCECKDGKLEFKDLVTDSNDFIGDHLEVEDGEVKKKEVLSSVGGDGGTPHEVFDESLIRRKVQEIEVERNLEDDHPEIQVELGEIEGSSKMNEDGVVEGRAKDEILRAGSTDGEEGLFDDWEGIERTDLEKEFSSAVVFVDSKGNTDRLVDDVKMQLYGLHKVATEGPCCTPQPMAFKLSARAKWNAWQKLGDISQDVAMEQYIALLSRSITDWKDEQ</sequence>
<dbReference type="AlphaFoldDB" id="A0AAV0EMQ5"/>
<dbReference type="Pfam" id="PF00887">
    <property type="entry name" value="ACBP"/>
    <property type="match status" value="1"/>
</dbReference>
<feature type="transmembrane region" description="Helical" evidence="3">
    <location>
        <begin position="65"/>
        <end position="85"/>
    </location>
</feature>
<keyword evidence="6" id="KW-1185">Reference proteome</keyword>
<dbReference type="Proteomes" id="UP001152523">
    <property type="component" value="Unassembled WGS sequence"/>
</dbReference>
<keyword evidence="3" id="KW-0472">Membrane</keyword>
<evidence type="ECO:0000256" key="1">
    <source>
        <dbReference type="ARBA" id="ARBA00005567"/>
    </source>
</evidence>
<evidence type="ECO:0000313" key="6">
    <source>
        <dbReference type="Proteomes" id="UP001152523"/>
    </source>
</evidence>
<evidence type="ECO:0000256" key="3">
    <source>
        <dbReference type="SAM" id="Phobius"/>
    </source>
</evidence>
<dbReference type="InterPro" id="IPR035984">
    <property type="entry name" value="Acyl-CoA-binding_sf"/>
</dbReference>
<dbReference type="PANTHER" id="PTHR23310:SF105">
    <property type="entry name" value="ACYL-COA-BINDING DOMAIN-CONTAINING PROTEIN 5"/>
    <property type="match status" value="1"/>
</dbReference>
<comment type="caution">
    <text evidence="5">The sequence shown here is derived from an EMBL/GenBank/DDBJ whole genome shotgun (WGS) entry which is preliminary data.</text>
</comment>